<evidence type="ECO:0000256" key="1">
    <source>
        <dbReference type="SAM" id="SignalP"/>
    </source>
</evidence>
<reference evidence="2 3" key="1">
    <citation type="submission" date="2016-05" db="EMBL/GenBank/DDBJ databases">
        <title>Microbial solvent formation.</title>
        <authorList>
            <person name="Poehlein A."/>
            <person name="Montoya Solano J.D."/>
            <person name="Flitsch S."/>
            <person name="Krabben P."/>
            <person name="Duerre P."/>
            <person name="Daniel R."/>
        </authorList>
    </citation>
    <scope>NUCLEOTIDE SEQUENCE [LARGE SCALE GENOMIC DNA]</scope>
    <source>
        <strain evidence="2 3">L1-8</strain>
    </source>
</reference>
<feature type="signal peptide" evidence="1">
    <location>
        <begin position="1"/>
        <end position="25"/>
    </location>
</feature>
<organism evidence="2 3">
    <name type="scientific">Clostridium saccharobutylicum</name>
    <dbReference type="NCBI Taxonomy" id="169679"/>
    <lineage>
        <taxon>Bacteria</taxon>
        <taxon>Bacillati</taxon>
        <taxon>Bacillota</taxon>
        <taxon>Clostridia</taxon>
        <taxon>Eubacteriales</taxon>
        <taxon>Clostridiaceae</taxon>
        <taxon>Clostridium</taxon>
    </lineage>
</organism>
<evidence type="ECO:0000313" key="2">
    <source>
        <dbReference type="EMBL" id="OOM15749.1"/>
    </source>
</evidence>
<dbReference type="STRING" id="169679.CSACC_33460"/>
<proteinExistence type="predicted"/>
<gene>
    <name evidence="2" type="ORF">CLOSAC_00200</name>
</gene>
<dbReference type="RefSeq" id="WP_077863543.1">
    <property type="nucleotide sequence ID" value="NZ_LZYZ01000001.1"/>
</dbReference>
<comment type="caution">
    <text evidence="2">The sequence shown here is derived from an EMBL/GenBank/DDBJ whole genome shotgun (WGS) entry which is preliminary data.</text>
</comment>
<dbReference type="Proteomes" id="UP000191154">
    <property type="component" value="Unassembled WGS sequence"/>
</dbReference>
<keyword evidence="1" id="KW-0732">Signal</keyword>
<accession>A0A1S8NH10</accession>
<protein>
    <submittedName>
        <fullName evidence="2">Uncharacterized protein</fullName>
    </submittedName>
</protein>
<evidence type="ECO:0000313" key="3">
    <source>
        <dbReference type="Proteomes" id="UP000191154"/>
    </source>
</evidence>
<dbReference type="AlphaFoldDB" id="A0A1S8NH10"/>
<dbReference type="EMBL" id="LZYZ01000001">
    <property type="protein sequence ID" value="OOM15749.1"/>
    <property type="molecule type" value="Genomic_DNA"/>
</dbReference>
<feature type="chain" id="PRO_5013318018" evidence="1">
    <location>
        <begin position="26"/>
        <end position="105"/>
    </location>
</feature>
<sequence length="105" mass="12230">MKKFIFTFLFFLCLSFNINIVPSLAQPRVIKEGVYTLADLNLSQNTKYTVENNSFNERIYILVFDSKPNFIQAIRLRPQSKTYNLKPLQPDYTIVVIGEGEITIY</sequence>
<name>A0A1S8NH10_CLOSA</name>